<evidence type="ECO:0000313" key="8">
    <source>
        <dbReference type="EMBL" id="KAK1266629.1"/>
    </source>
</evidence>
<dbReference type="InterPro" id="IPR036390">
    <property type="entry name" value="WH_DNA-bd_sf"/>
</dbReference>
<feature type="compositionally biased region" description="Polar residues" evidence="6">
    <location>
        <begin position="134"/>
        <end position="146"/>
    </location>
</feature>
<evidence type="ECO:0000256" key="3">
    <source>
        <dbReference type="ARBA" id="ARBA00023242"/>
    </source>
</evidence>
<dbReference type="AlphaFoldDB" id="A0AAV9AR06"/>
<keyword evidence="9" id="KW-1185">Reference proteome</keyword>
<comment type="function">
    <text evidence="4">Binds to the 3' poly(U) terminus of nascent RNA polymerase III transcripts, protecting them from exonuclease digestion and facilitating their folding and maturation.</text>
</comment>
<comment type="subcellular location">
    <subcellularLocation>
        <location evidence="1">Nucleus</location>
    </subcellularLocation>
</comment>
<keyword evidence="2 5" id="KW-0694">RNA-binding</keyword>
<reference evidence="8" key="1">
    <citation type="journal article" date="2023" name="Nat. Commun.">
        <title>Diploid and tetraploid genomes of Acorus and the evolution of monocots.</title>
        <authorList>
            <person name="Ma L."/>
            <person name="Liu K.W."/>
            <person name="Li Z."/>
            <person name="Hsiao Y.Y."/>
            <person name="Qi Y."/>
            <person name="Fu T."/>
            <person name="Tang G.D."/>
            <person name="Zhang D."/>
            <person name="Sun W.H."/>
            <person name="Liu D.K."/>
            <person name="Li Y."/>
            <person name="Chen G.Z."/>
            <person name="Liu X.D."/>
            <person name="Liao X.Y."/>
            <person name="Jiang Y.T."/>
            <person name="Yu X."/>
            <person name="Hao Y."/>
            <person name="Huang J."/>
            <person name="Zhao X.W."/>
            <person name="Ke S."/>
            <person name="Chen Y.Y."/>
            <person name="Wu W.L."/>
            <person name="Hsu J.L."/>
            <person name="Lin Y.F."/>
            <person name="Huang M.D."/>
            <person name="Li C.Y."/>
            <person name="Huang L."/>
            <person name="Wang Z.W."/>
            <person name="Zhao X."/>
            <person name="Zhong W.Y."/>
            <person name="Peng D.H."/>
            <person name="Ahmad S."/>
            <person name="Lan S."/>
            <person name="Zhang J.S."/>
            <person name="Tsai W.C."/>
            <person name="Van de Peer Y."/>
            <person name="Liu Z.J."/>
        </authorList>
    </citation>
    <scope>NUCLEOTIDE SEQUENCE</scope>
    <source>
        <strain evidence="8">SCP</strain>
    </source>
</reference>
<dbReference type="SUPFAM" id="SSF46785">
    <property type="entry name" value="Winged helix' DNA-binding domain"/>
    <property type="match status" value="1"/>
</dbReference>
<evidence type="ECO:0000256" key="5">
    <source>
        <dbReference type="PROSITE-ProRule" id="PRU00332"/>
    </source>
</evidence>
<evidence type="ECO:0000259" key="7">
    <source>
        <dbReference type="PROSITE" id="PS50961"/>
    </source>
</evidence>
<dbReference type="PANTHER" id="PTHR22792:SF140">
    <property type="entry name" value="ACHILLES, ISOFORM A"/>
    <property type="match status" value="1"/>
</dbReference>
<dbReference type="InterPro" id="IPR002344">
    <property type="entry name" value="Lupus_La"/>
</dbReference>
<dbReference type="SMART" id="SM00715">
    <property type="entry name" value="LA"/>
    <property type="match status" value="1"/>
</dbReference>
<dbReference type="GO" id="GO:0003729">
    <property type="term" value="F:mRNA binding"/>
    <property type="evidence" value="ECO:0007669"/>
    <property type="project" value="TreeGrafter"/>
</dbReference>
<dbReference type="FunFam" id="1.10.10.10:FF:000795">
    <property type="entry name" value="La protein 2"/>
    <property type="match status" value="1"/>
</dbReference>
<dbReference type="EMBL" id="JAUJYN010000007">
    <property type="protein sequence ID" value="KAK1266629.1"/>
    <property type="molecule type" value="Genomic_DNA"/>
</dbReference>
<dbReference type="InterPro" id="IPR006630">
    <property type="entry name" value="La_HTH"/>
</dbReference>
<dbReference type="GO" id="GO:1990904">
    <property type="term" value="C:ribonucleoprotein complex"/>
    <property type="evidence" value="ECO:0007669"/>
    <property type="project" value="InterPro"/>
</dbReference>
<comment type="caution">
    <text evidence="8">The sequence shown here is derived from an EMBL/GenBank/DDBJ whole genome shotgun (WGS) entry which is preliminary data.</text>
</comment>
<dbReference type="Pfam" id="PF05383">
    <property type="entry name" value="La"/>
    <property type="match status" value="1"/>
</dbReference>
<dbReference type="CDD" id="cd08030">
    <property type="entry name" value="LA_like_plant"/>
    <property type="match status" value="1"/>
</dbReference>
<dbReference type="Gene3D" id="1.10.10.10">
    <property type="entry name" value="Winged helix-like DNA-binding domain superfamily/Winged helix DNA-binding domain"/>
    <property type="match status" value="1"/>
</dbReference>
<feature type="compositionally biased region" description="Basic and acidic residues" evidence="6">
    <location>
        <begin position="118"/>
        <end position="133"/>
    </location>
</feature>
<name>A0AAV9AR06_ACOGR</name>
<evidence type="ECO:0000256" key="4">
    <source>
        <dbReference type="ARBA" id="ARBA00057261"/>
    </source>
</evidence>
<protein>
    <recommendedName>
        <fullName evidence="7">HTH La-type RNA-binding domain-containing protein</fullName>
    </recommendedName>
</protein>
<dbReference type="PANTHER" id="PTHR22792">
    <property type="entry name" value="LUPUS LA PROTEIN-RELATED"/>
    <property type="match status" value="1"/>
</dbReference>
<evidence type="ECO:0000256" key="1">
    <source>
        <dbReference type="ARBA" id="ARBA00004123"/>
    </source>
</evidence>
<evidence type="ECO:0000256" key="2">
    <source>
        <dbReference type="ARBA" id="ARBA00022884"/>
    </source>
</evidence>
<dbReference type="PRINTS" id="PR00302">
    <property type="entry name" value="LUPUSLA"/>
</dbReference>
<organism evidence="8 9">
    <name type="scientific">Acorus gramineus</name>
    <name type="common">Dwarf sweet flag</name>
    <dbReference type="NCBI Taxonomy" id="55184"/>
    <lineage>
        <taxon>Eukaryota</taxon>
        <taxon>Viridiplantae</taxon>
        <taxon>Streptophyta</taxon>
        <taxon>Embryophyta</taxon>
        <taxon>Tracheophyta</taxon>
        <taxon>Spermatophyta</taxon>
        <taxon>Magnoliopsida</taxon>
        <taxon>Liliopsida</taxon>
        <taxon>Acoraceae</taxon>
        <taxon>Acorus</taxon>
    </lineage>
</organism>
<feature type="region of interest" description="Disordered" evidence="6">
    <location>
        <begin position="118"/>
        <end position="146"/>
    </location>
</feature>
<feature type="domain" description="HTH La-type RNA-binding" evidence="7">
    <location>
        <begin position="4"/>
        <end position="107"/>
    </location>
</feature>
<dbReference type="GO" id="GO:0005634">
    <property type="term" value="C:nucleus"/>
    <property type="evidence" value="ECO:0007669"/>
    <property type="project" value="UniProtKB-SubCell"/>
</dbReference>
<dbReference type="Proteomes" id="UP001179952">
    <property type="component" value="Unassembled WGS sequence"/>
</dbReference>
<gene>
    <name evidence="8" type="ORF">QJS04_geneDACA019335</name>
</gene>
<evidence type="ECO:0000313" key="9">
    <source>
        <dbReference type="Proteomes" id="UP001179952"/>
    </source>
</evidence>
<dbReference type="InterPro" id="IPR045180">
    <property type="entry name" value="La_dom_prot"/>
</dbReference>
<evidence type="ECO:0000256" key="6">
    <source>
        <dbReference type="SAM" id="MobiDB-lite"/>
    </source>
</evidence>
<accession>A0AAV9AR06</accession>
<dbReference type="GO" id="GO:0006396">
    <property type="term" value="P:RNA processing"/>
    <property type="evidence" value="ECO:0007669"/>
    <property type="project" value="InterPro"/>
</dbReference>
<dbReference type="InterPro" id="IPR036388">
    <property type="entry name" value="WH-like_DNA-bd_sf"/>
</dbReference>
<reference evidence="8" key="2">
    <citation type="submission" date="2023-06" db="EMBL/GenBank/DDBJ databases">
        <authorList>
            <person name="Ma L."/>
            <person name="Liu K.-W."/>
            <person name="Li Z."/>
            <person name="Hsiao Y.-Y."/>
            <person name="Qi Y."/>
            <person name="Fu T."/>
            <person name="Tang G."/>
            <person name="Zhang D."/>
            <person name="Sun W.-H."/>
            <person name="Liu D.-K."/>
            <person name="Li Y."/>
            <person name="Chen G.-Z."/>
            <person name="Liu X.-D."/>
            <person name="Liao X.-Y."/>
            <person name="Jiang Y.-T."/>
            <person name="Yu X."/>
            <person name="Hao Y."/>
            <person name="Huang J."/>
            <person name="Zhao X.-W."/>
            <person name="Ke S."/>
            <person name="Chen Y.-Y."/>
            <person name="Wu W.-L."/>
            <person name="Hsu J.-L."/>
            <person name="Lin Y.-F."/>
            <person name="Huang M.-D."/>
            <person name="Li C.-Y."/>
            <person name="Huang L."/>
            <person name="Wang Z.-W."/>
            <person name="Zhao X."/>
            <person name="Zhong W.-Y."/>
            <person name="Peng D.-H."/>
            <person name="Ahmad S."/>
            <person name="Lan S."/>
            <person name="Zhang J.-S."/>
            <person name="Tsai W.-C."/>
            <person name="Van De Peer Y."/>
            <person name="Liu Z.-J."/>
        </authorList>
    </citation>
    <scope>NUCLEOTIDE SEQUENCE</scope>
    <source>
        <strain evidence="8">SCP</strain>
        <tissue evidence="8">Leaves</tissue>
    </source>
</reference>
<proteinExistence type="predicted"/>
<sequence>MAIPSLDEKKAKNVLRQVEFYFSDSNLPRDKFLNETVSQSEDGLVSLALICSFTKMRAHLGLGNLKPEEVPEETVLSVAEVLRGSSSLTVSEDEEDAEKVLKESLVFAAQLELKPKKEFDSDREKMLKQHEDSQSLNENGSQANGR</sequence>
<keyword evidence="3" id="KW-0539">Nucleus</keyword>
<dbReference type="PROSITE" id="PS50961">
    <property type="entry name" value="HTH_LA"/>
    <property type="match status" value="1"/>
</dbReference>